<proteinExistence type="predicted"/>
<dbReference type="InterPro" id="IPR047153">
    <property type="entry name" value="TRIM45/56/19-like"/>
</dbReference>
<evidence type="ECO:0000256" key="4">
    <source>
        <dbReference type="PROSITE-ProRule" id="PRU00024"/>
    </source>
</evidence>
<dbReference type="GO" id="GO:0061630">
    <property type="term" value="F:ubiquitin protein ligase activity"/>
    <property type="evidence" value="ECO:0007669"/>
    <property type="project" value="TreeGrafter"/>
</dbReference>
<dbReference type="AlphaFoldDB" id="A0A2S2NYV6"/>
<dbReference type="InterPro" id="IPR017907">
    <property type="entry name" value="Znf_RING_CS"/>
</dbReference>
<feature type="domain" description="B box-type" evidence="6">
    <location>
        <begin position="129"/>
        <end position="170"/>
    </location>
</feature>
<reference evidence="7" key="1">
    <citation type="submission" date="2018-04" db="EMBL/GenBank/DDBJ databases">
        <title>Transcriptome of Schizaphis graminum biotype I.</title>
        <authorList>
            <person name="Scully E.D."/>
            <person name="Geib S.M."/>
            <person name="Palmer N.A."/>
            <person name="Koch K."/>
            <person name="Bradshaw J."/>
            <person name="Heng-Moss T."/>
            <person name="Sarath G."/>
        </authorList>
    </citation>
    <scope>NUCLEOTIDE SEQUENCE</scope>
</reference>
<protein>
    <submittedName>
        <fullName evidence="7">E3 ubiquitin-protein ligase</fullName>
    </submittedName>
</protein>
<dbReference type="PANTHER" id="PTHR25462">
    <property type="entry name" value="BONUS, ISOFORM C-RELATED"/>
    <property type="match status" value="1"/>
</dbReference>
<evidence type="ECO:0000256" key="5">
    <source>
        <dbReference type="SAM" id="Coils"/>
    </source>
</evidence>
<gene>
    <name evidence="7" type="primary">trim33_1</name>
    <name evidence="7" type="ORF">g.148498</name>
</gene>
<dbReference type="Gene3D" id="3.30.160.60">
    <property type="entry name" value="Classic Zinc Finger"/>
    <property type="match status" value="1"/>
</dbReference>
<organism evidence="7">
    <name type="scientific">Schizaphis graminum</name>
    <name type="common">Green bug aphid</name>
    <dbReference type="NCBI Taxonomy" id="13262"/>
    <lineage>
        <taxon>Eukaryota</taxon>
        <taxon>Metazoa</taxon>
        <taxon>Ecdysozoa</taxon>
        <taxon>Arthropoda</taxon>
        <taxon>Hexapoda</taxon>
        <taxon>Insecta</taxon>
        <taxon>Pterygota</taxon>
        <taxon>Neoptera</taxon>
        <taxon>Paraneoptera</taxon>
        <taxon>Hemiptera</taxon>
        <taxon>Sternorrhyncha</taxon>
        <taxon>Aphidomorpha</taxon>
        <taxon>Aphidoidea</taxon>
        <taxon>Aphididae</taxon>
        <taxon>Aphidini</taxon>
        <taxon>Schizaphis</taxon>
    </lineage>
</organism>
<dbReference type="PROSITE" id="PS00518">
    <property type="entry name" value="ZF_RING_1"/>
    <property type="match status" value="1"/>
</dbReference>
<accession>A0A2S2NYV6</accession>
<evidence type="ECO:0000313" key="7">
    <source>
        <dbReference type="EMBL" id="MBY22411.1"/>
    </source>
</evidence>
<keyword evidence="2 4" id="KW-0863">Zinc-finger</keyword>
<keyword evidence="1" id="KW-0479">Metal-binding</keyword>
<keyword evidence="3" id="KW-0862">Zinc</keyword>
<evidence type="ECO:0000256" key="2">
    <source>
        <dbReference type="ARBA" id="ARBA00022771"/>
    </source>
</evidence>
<evidence type="ECO:0000259" key="6">
    <source>
        <dbReference type="PROSITE" id="PS50119"/>
    </source>
</evidence>
<keyword evidence="5" id="KW-0175">Coiled coil</keyword>
<evidence type="ECO:0000256" key="3">
    <source>
        <dbReference type="ARBA" id="ARBA00022833"/>
    </source>
</evidence>
<dbReference type="InterPro" id="IPR000315">
    <property type="entry name" value="Znf_B-box"/>
</dbReference>
<evidence type="ECO:0000256" key="1">
    <source>
        <dbReference type="ARBA" id="ARBA00022723"/>
    </source>
</evidence>
<dbReference type="EMBL" id="GGMR01009792">
    <property type="protein sequence ID" value="MBY22411.1"/>
    <property type="molecule type" value="Transcribed_RNA"/>
</dbReference>
<dbReference type="PANTHER" id="PTHR25462:SF304">
    <property type="entry name" value="BONUS, ISOFORM C"/>
    <property type="match status" value="1"/>
</dbReference>
<name>A0A2S2NYV6_SCHGA</name>
<dbReference type="PROSITE" id="PS50119">
    <property type="entry name" value="ZF_BBOX"/>
    <property type="match status" value="1"/>
</dbReference>
<dbReference type="GO" id="GO:0008270">
    <property type="term" value="F:zinc ion binding"/>
    <property type="evidence" value="ECO:0007669"/>
    <property type="project" value="UniProtKB-KW"/>
</dbReference>
<dbReference type="SUPFAM" id="SSF57845">
    <property type="entry name" value="B-box zinc-binding domain"/>
    <property type="match status" value="1"/>
</dbReference>
<feature type="coiled-coil region" evidence="5">
    <location>
        <begin position="199"/>
        <end position="233"/>
    </location>
</feature>
<sequence>MMNSDIVNNENVDLWSVDKCIFCKGQIGENSKILNCLHGICENCIPSDETDSNIQCKCGIVTNGELINYPIVLPNVLQAKICSAQYCDVVAKKICMSCNKLYCKSCSTIHLNNNKDHKPILMMTYPLKEEFIACPHCTEKCVEVYCTKCSKMICSLCHLNYHRKHNFKILKKMATQIKLKINMDLLELRKNNNFLNSLMERSDHNIEIFKSQMDQINENIDDAMNLLHEEINKRSFELKKSLEVNFIDAVQKINMNKMVLNDFKKENEYYYNLTSSVINNSKTFEFIKISKIIMDQMIIAKRHTTNIPIEIASCYVDLVYNYEQSMKECVESKLLCNWVYFFLYIFFLEIQGFGNITSTPIVSLPEYKTMVNLNNDHQDLQNNVRV</sequence>